<proteinExistence type="predicted"/>
<dbReference type="Proteomes" id="UP000824469">
    <property type="component" value="Unassembled WGS sequence"/>
</dbReference>
<sequence>HMALKYLVNNPVLQGCICRWVLLFQAFDFTIVVKPGKSNFGPDHLSRINLGEDAQIIEETMPDAQLY</sequence>
<accession>A0AA38GQ06</accession>
<comment type="caution">
    <text evidence="1">The sequence shown here is derived from an EMBL/GenBank/DDBJ whole genome shotgun (WGS) entry which is preliminary data.</text>
</comment>
<organism evidence="1 2">
    <name type="scientific">Taxus chinensis</name>
    <name type="common">Chinese yew</name>
    <name type="synonym">Taxus wallichiana var. chinensis</name>
    <dbReference type="NCBI Taxonomy" id="29808"/>
    <lineage>
        <taxon>Eukaryota</taxon>
        <taxon>Viridiplantae</taxon>
        <taxon>Streptophyta</taxon>
        <taxon>Embryophyta</taxon>
        <taxon>Tracheophyta</taxon>
        <taxon>Spermatophyta</taxon>
        <taxon>Pinopsida</taxon>
        <taxon>Pinidae</taxon>
        <taxon>Conifers II</taxon>
        <taxon>Cupressales</taxon>
        <taxon>Taxaceae</taxon>
        <taxon>Taxus</taxon>
    </lineage>
</organism>
<protein>
    <submittedName>
        <fullName evidence="1">Uncharacterized protein</fullName>
    </submittedName>
</protein>
<evidence type="ECO:0000313" key="2">
    <source>
        <dbReference type="Proteomes" id="UP000824469"/>
    </source>
</evidence>
<gene>
    <name evidence="1" type="ORF">KI387_006421</name>
</gene>
<evidence type="ECO:0000313" key="1">
    <source>
        <dbReference type="EMBL" id="KAH9326243.1"/>
    </source>
</evidence>
<name>A0AA38GQ06_TAXCH</name>
<dbReference type="AlphaFoldDB" id="A0AA38GQ06"/>
<keyword evidence="2" id="KW-1185">Reference proteome</keyword>
<feature type="non-terminal residue" evidence="1">
    <location>
        <position position="1"/>
    </location>
</feature>
<reference evidence="1 2" key="1">
    <citation type="journal article" date="2021" name="Nat. Plants">
        <title>The Taxus genome provides insights into paclitaxel biosynthesis.</title>
        <authorList>
            <person name="Xiong X."/>
            <person name="Gou J."/>
            <person name="Liao Q."/>
            <person name="Li Y."/>
            <person name="Zhou Q."/>
            <person name="Bi G."/>
            <person name="Li C."/>
            <person name="Du R."/>
            <person name="Wang X."/>
            <person name="Sun T."/>
            <person name="Guo L."/>
            <person name="Liang H."/>
            <person name="Lu P."/>
            <person name="Wu Y."/>
            <person name="Zhang Z."/>
            <person name="Ro D.K."/>
            <person name="Shang Y."/>
            <person name="Huang S."/>
            <person name="Yan J."/>
        </authorList>
    </citation>
    <scope>NUCLEOTIDE SEQUENCE [LARGE SCALE GENOMIC DNA]</scope>
    <source>
        <strain evidence="1">Ta-2019</strain>
    </source>
</reference>
<dbReference type="EMBL" id="JAHRHJ020000002">
    <property type="protein sequence ID" value="KAH9326243.1"/>
    <property type="molecule type" value="Genomic_DNA"/>
</dbReference>
<feature type="non-terminal residue" evidence="1">
    <location>
        <position position="67"/>
    </location>
</feature>